<comment type="caution">
    <text evidence="11">The sequence shown here is derived from an EMBL/GenBank/DDBJ whole genome shotgun (WGS) entry which is preliminary data.</text>
</comment>
<dbReference type="InterPro" id="IPR036192">
    <property type="entry name" value="Cell_div_ZapA-like_sf"/>
</dbReference>
<dbReference type="GO" id="GO:0043093">
    <property type="term" value="P:FtsZ-dependent cytokinesis"/>
    <property type="evidence" value="ECO:0007669"/>
    <property type="project" value="TreeGrafter"/>
</dbReference>
<evidence type="ECO:0000256" key="3">
    <source>
        <dbReference type="ARBA" id="ARBA00022490"/>
    </source>
</evidence>
<evidence type="ECO:0000313" key="11">
    <source>
        <dbReference type="EMBL" id="KRQ87347.1"/>
    </source>
</evidence>
<proteinExistence type="predicted"/>
<dbReference type="SUPFAM" id="SSF102829">
    <property type="entry name" value="Cell division protein ZapA-like"/>
    <property type="match status" value="1"/>
</dbReference>
<dbReference type="InterPro" id="IPR007838">
    <property type="entry name" value="Cell_div_ZapA-like"/>
</dbReference>
<keyword evidence="3" id="KW-0963">Cytoplasm</keyword>
<evidence type="ECO:0000256" key="1">
    <source>
        <dbReference type="ARBA" id="ARBA00004496"/>
    </source>
</evidence>
<dbReference type="GO" id="GO:0000917">
    <property type="term" value="P:division septum assembly"/>
    <property type="evidence" value="ECO:0007669"/>
    <property type="project" value="UniProtKB-KW"/>
</dbReference>
<dbReference type="AlphaFoldDB" id="A0A0R3JUW3"/>
<feature type="coiled-coil region" evidence="10">
    <location>
        <begin position="85"/>
        <end position="189"/>
    </location>
</feature>
<keyword evidence="5" id="KW-0717">Septation</keyword>
<evidence type="ECO:0000256" key="4">
    <source>
        <dbReference type="ARBA" id="ARBA00022618"/>
    </source>
</evidence>
<comment type="subunit">
    <text evidence="8">Homodimer. Interacts with FtsZ.</text>
</comment>
<evidence type="ECO:0000256" key="2">
    <source>
        <dbReference type="ARBA" id="ARBA00015195"/>
    </source>
</evidence>
<reference evidence="11 12" key="1">
    <citation type="submission" date="2015-09" db="EMBL/GenBank/DDBJ databases">
        <title>Draft genome sequence of a Caloramator mitchellensis, a moderate thermophile from the Great Artesian Basin of Australia.</title>
        <authorList>
            <person name="Patel B.K."/>
        </authorList>
    </citation>
    <scope>NUCLEOTIDE SEQUENCE [LARGE SCALE GENOMIC DNA]</scope>
    <source>
        <strain evidence="11 12">VF08</strain>
    </source>
</reference>
<accession>A0A0R3JUW3</accession>
<name>A0A0R3JUW3_CALMK</name>
<dbReference type="InterPro" id="IPR053712">
    <property type="entry name" value="Bac_CellDiv_Activator"/>
</dbReference>
<dbReference type="RefSeq" id="WP_057977133.1">
    <property type="nucleotide sequence ID" value="NZ_LKHP01000003.1"/>
</dbReference>
<dbReference type="SUPFAM" id="SSF90257">
    <property type="entry name" value="Myosin rod fragments"/>
    <property type="match status" value="1"/>
</dbReference>
<gene>
    <name evidence="11" type="primary">zapA</name>
    <name evidence="11" type="ORF">ABG79_00685</name>
</gene>
<evidence type="ECO:0000256" key="8">
    <source>
        <dbReference type="ARBA" id="ARBA00026068"/>
    </source>
</evidence>
<dbReference type="STRING" id="908809.ABG79_00685"/>
<dbReference type="GO" id="GO:0005829">
    <property type="term" value="C:cytosol"/>
    <property type="evidence" value="ECO:0007669"/>
    <property type="project" value="TreeGrafter"/>
</dbReference>
<keyword evidence="4 11" id="KW-0132">Cell division</keyword>
<evidence type="ECO:0000256" key="10">
    <source>
        <dbReference type="SAM" id="Coils"/>
    </source>
</evidence>
<keyword evidence="10" id="KW-0175">Coiled coil</keyword>
<dbReference type="GO" id="GO:0030428">
    <property type="term" value="C:cell septum"/>
    <property type="evidence" value="ECO:0007669"/>
    <property type="project" value="TreeGrafter"/>
</dbReference>
<dbReference type="PANTHER" id="PTHR34981:SF1">
    <property type="entry name" value="CELL DIVISION PROTEIN ZAPA"/>
    <property type="match status" value="1"/>
</dbReference>
<evidence type="ECO:0000256" key="5">
    <source>
        <dbReference type="ARBA" id="ARBA00023210"/>
    </source>
</evidence>
<keyword evidence="6" id="KW-0131">Cell cycle</keyword>
<protein>
    <recommendedName>
        <fullName evidence="2">Cell division protein ZapA</fullName>
    </recommendedName>
    <alternativeName>
        <fullName evidence="9">Z ring-associated protein ZapA</fullName>
    </alternativeName>
</protein>
<dbReference type="GO" id="GO:0000921">
    <property type="term" value="P:septin ring assembly"/>
    <property type="evidence" value="ECO:0007669"/>
    <property type="project" value="TreeGrafter"/>
</dbReference>
<evidence type="ECO:0000313" key="12">
    <source>
        <dbReference type="Proteomes" id="UP000052015"/>
    </source>
</evidence>
<comment type="function">
    <text evidence="7">Activator of cell division through the inhibition of FtsZ GTPase activity, therefore promoting FtsZ assembly into bundles of protofilaments necessary for the formation of the division Z ring. It is recruited early at mid-cell but it is not essential for cell division.</text>
</comment>
<dbReference type="GO" id="GO:0032153">
    <property type="term" value="C:cell division site"/>
    <property type="evidence" value="ECO:0007669"/>
    <property type="project" value="TreeGrafter"/>
</dbReference>
<dbReference type="Proteomes" id="UP000052015">
    <property type="component" value="Unassembled WGS sequence"/>
</dbReference>
<dbReference type="Gene3D" id="6.10.250.790">
    <property type="match status" value="1"/>
</dbReference>
<sequence>MGKNKVNVKINGIEYTLTGNEPEEYLFSIGNFVDKKIKEILRSNLNHSNTSATALAAILIADELFKLRREFETLKQVSVEPKIKLEELEREYEKLFEMYNSISDENNKLRQENQELLTTVEEFKSHYQEVSMTVDTYNEQLDALQRQIDDLTLQKQSLENEVNQKESDIEELKDKLLEGEIEIVRLKKELKEARDFNKKSFYNRG</sequence>
<dbReference type="EMBL" id="LKHP01000003">
    <property type="protein sequence ID" value="KRQ87347.1"/>
    <property type="molecule type" value="Genomic_DNA"/>
</dbReference>
<evidence type="ECO:0000256" key="6">
    <source>
        <dbReference type="ARBA" id="ARBA00023306"/>
    </source>
</evidence>
<dbReference type="PANTHER" id="PTHR34981">
    <property type="entry name" value="CELL DIVISION PROTEIN ZAPA"/>
    <property type="match status" value="1"/>
</dbReference>
<dbReference type="Pfam" id="PF05164">
    <property type="entry name" value="ZapA"/>
    <property type="match status" value="1"/>
</dbReference>
<evidence type="ECO:0000256" key="9">
    <source>
        <dbReference type="ARBA" id="ARBA00033158"/>
    </source>
</evidence>
<keyword evidence="12" id="KW-1185">Reference proteome</keyword>
<evidence type="ECO:0000256" key="7">
    <source>
        <dbReference type="ARBA" id="ARBA00024910"/>
    </source>
</evidence>
<dbReference type="OrthoDB" id="1711036at2"/>
<comment type="subcellular location">
    <subcellularLocation>
        <location evidence="1">Cytoplasm</location>
    </subcellularLocation>
</comment>
<organism evidence="11 12">
    <name type="scientific">Caloramator mitchellensis</name>
    <dbReference type="NCBI Taxonomy" id="908809"/>
    <lineage>
        <taxon>Bacteria</taxon>
        <taxon>Bacillati</taxon>
        <taxon>Bacillota</taxon>
        <taxon>Clostridia</taxon>
        <taxon>Eubacteriales</taxon>
        <taxon>Clostridiaceae</taxon>
        <taxon>Caloramator</taxon>
    </lineage>
</organism>